<dbReference type="Gene3D" id="3.40.50.200">
    <property type="entry name" value="Peptidase S8/S53 domain"/>
    <property type="match status" value="1"/>
</dbReference>
<feature type="active site" description="Charge relay system" evidence="9 10">
    <location>
        <position position="151"/>
    </location>
</feature>
<evidence type="ECO:0000259" key="13">
    <source>
        <dbReference type="Pfam" id="PF00082"/>
    </source>
</evidence>
<dbReference type="OrthoDB" id="9798386at2"/>
<keyword evidence="5 10" id="KW-0645">Protease</keyword>
<keyword evidence="7 10" id="KW-0720">Serine protease</keyword>
<feature type="active site" description="Charge relay system" evidence="9 10">
    <location>
        <position position="198"/>
    </location>
</feature>
<comment type="similarity">
    <text evidence="3 10 11">Belongs to the peptidase S8 family.</text>
</comment>
<organism evidence="14 15">
    <name type="scientific">Melghiribacillus thermohalophilus</name>
    <dbReference type="NCBI Taxonomy" id="1324956"/>
    <lineage>
        <taxon>Bacteria</taxon>
        <taxon>Bacillati</taxon>
        <taxon>Bacillota</taxon>
        <taxon>Bacilli</taxon>
        <taxon>Bacillales</taxon>
        <taxon>Bacillaceae</taxon>
        <taxon>Melghiribacillus</taxon>
    </lineage>
</organism>
<keyword evidence="4" id="KW-0964">Secreted</keyword>
<dbReference type="InterPro" id="IPR022398">
    <property type="entry name" value="Peptidase_S8_His-AS"/>
</dbReference>
<dbReference type="PROSITE" id="PS00136">
    <property type="entry name" value="SUBTILASE_ASP"/>
    <property type="match status" value="1"/>
</dbReference>
<evidence type="ECO:0000256" key="11">
    <source>
        <dbReference type="RuleBase" id="RU003355"/>
    </source>
</evidence>
<dbReference type="InterPro" id="IPR000209">
    <property type="entry name" value="Peptidase_S8/S53_dom"/>
</dbReference>
<evidence type="ECO:0000256" key="12">
    <source>
        <dbReference type="SAM" id="SignalP"/>
    </source>
</evidence>
<name>A0A4R3MWV2_9BACI</name>
<evidence type="ECO:0000256" key="2">
    <source>
        <dbReference type="ARBA" id="ARBA00004613"/>
    </source>
</evidence>
<dbReference type="GO" id="GO:0006508">
    <property type="term" value="P:proteolysis"/>
    <property type="evidence" value="ECO:0007669"/>
    <property type="project" value="UniProtKB-KW"/>
</dbReference>
<dbReference type="InterPro" id="IPR023828">
    <property type="entry name" value="Peptidase_S8_Ser-AS"/>
</dbReference>
<evidence type="ECO:0000256" key="1">
    <source>
        <dbReference type="ARBA" id="ARBA00001913"/>
    </source>
</evidence>
<feature type="signal peptide" evidence="12">
    <location>
        <begin position="1"/>
        <end position="23"/>
    </location>
</feature>
<feature type="active site" description="Charge relay system" evidence="9 10">
    <location>
        <position position="441"/>
    </location>
</feature>
<evidence type="ECO:0000256" key="6">
    <source>
        <dbReference type="ARBA" id="ARBA00022801"/>
    </source>
</evidence>
<dbReference type="Pfam" id="PF00082">
    <property type="entry name" value="Peptidase_S8"/>
    <property type="match status" value="1"/>
</dbReference>
<dbReference type="Proteomes" id="UP000294650">
    <property type="component" value="Unassembled WGS sequence"/>
</dbReference>
<keyword evidence="8" id="KW-0106">Calcium</keyword>
<accession>A0A4R3MWV2</accession>
<dbReference type="InterPro" id="IPR015500">
    <property type="entry name" value="Peptidase_S8_subtilisin-rel"/>
</dbReference>
<dbReference type="PANTHER" id="PTHR43806">
    <property type="entry name" value="PEPTIDASE S8"/>
    <property type="match status" value="1"/>
</dbReference>
<sequence>MKKVLTVLLSVMLILGFVLPVQAADGQTNEETIPFTVVFKNSTLPGNMDKVIEDHGGELVYEIPEIGVVQVEAPASFAKHAMKHSSIQVASPSLVEKIPEVDSIPLETEGVNLEDAVLYEAYQWDIKRVTEDGNSFDLNTGNHDVVVGIIDTGIDLNHPDVQQNLLPGSKNFVPAGGIDGVDQSETGDITDVQDRNGHGTHVAGNIAGNGAILGVAPDTGFRAYRVFGAEGGAYSAWIMKAIVEAANDGVDVINMSLGGIYIKGQIWYTDPATGERMKMGNDVAEYVAYMRAAKYAEKKGALIVTSAGNDGLNASNKKEVLEFANEQYGPLGYEFVGAGFYTPASLPNVVTVSATGPNDELSVYSNYGPGFIDVAAPGGDLKLYNEYMENGNFDEYLNNRLFEQEFNLSSVPTVEYSYNEDGQIVDYTYTGPGYSWYVGTSMAAPKVSAVAALLFAEHEGATPKKVKNLLQQSAEDIGKKGKDKYFGHGLSSAYRALMH</sequence>
<comment type="cofactor">
    <cofactor evidence="1">
        <name>Ca(2+)</name>
        <dbReference type="ChEBI" id="CHEBI:29108"/>
    </cofactor>
</comment>
<dbReference type="PROSITE" id="PS51892">
    <property type="entry name" value="SUBTILASE"/>
    <property type="match status" value="1"/>
</dbReference>
<evidence type="ECO:0000313" key="15">
    <source>
        <dbReference type="Proteomes" id="UP000294650"/>
    </source>
</evidence>
<dbReference type="PROSITE" id="PS00137">
    <property type="entry name" value="SUBTILASE_HIS"/>
    <property type="match status" value="1"/>
</dbReference>
<dbReference type="PANTHER" id="PTHR43806:SF11">
    <property type="entry name" value="CEREVISIN-RELATED"/>
    <property type="match status" value="1"/>
</dbReference>
<evidence type="ECO:0000256" key="9">
    <source>
        <dbReference type="PIRSR" id="PIRSR615500-1"/>
    </source>
</evidence>
<feature type="chain" id="PRO_5020180367" evidence="12">
    <location>
        <begin position="24"/>
        <end position="499"/>
    </location>
</feature>
<evidence type="ECO:0000313" key="14">
    <source>
        <dbReference type="EMBL" id="TCT19971.1"/>
    </source>
</evidence>
<dbReference type="PROSITE" id="PS00138">
    <property type="entry name" value="SUBTILASE_SER"/>
    <property type="match status" value="1"/>
</dbReference>
<evidence type="ECO:0000256" key="3">
    <source>
        <dbReference type="ARBA" id="ARBA00011073"/>
    </source>
</evidence>
<comment type="caution">
    <text evidence="14">The sequence shown here is derived from an EMBL/GenBank/DDBJ whole genome shotgun (WGS) entry which is preliminary data.</text>
</comment>
<dbReference type="RefSeq" id="WP_132372238.1">
    <property type="nucleotide sequence ID" value="NZ_SMAN01000015.1"/>
</dbReference>
<dbReference type="CDD" id="cd07482">
    <property type="entry name" value="Peptidases_S8_Lantibiotic_specific_protease"/>
    <property type="match status" value="1"/>
</dbReference>
<dbReference type="InterPro" id="IPR036852">
    <property type="entry name" value="Peptidase_S8/S53_dom_sf"/>
</dbReference>
<dbReference type="InterPro" id="IPR008357">
    <property type="entry name" value="Lanit_process"/>
</dbReference>
<keyword evidence="6 10" id="KW-0378">Hydrolase</keyword>
<evidence type="ECO:0000256" key="7">
    <source>
        <dbReference type="ARBA" id="ARBA00022825"/>
    </source>
</evidence>
<dbReference type="InterPro" id="IPR023827">
    <property type="entry name" value="Peptidase_S8_Asp-AS"/>
</dbReference>
<evidence type="ECO:0000256" key="4">
    <source>
        <dbReference type="ARBA" id="ARBA00022525"/>
    </source>
</evidence>
<reference evidence="14 15" key="1">
    <citation type="submission" date="2019-03" db="EMBL/GenBank/DDBJ databases">
        <title>Genomic Encyclopedia of Type Strains, Phase IV (KMG-IV): sequencing the most valuable type-strain genomes for metagenomic binning, comparative biology and taxonomic classification.</title>
        <authorList>
            <person name="Goeker M."/>
        </authorList>
    </citation>
    <scope>NUCLEOTIDE SEQUENCE [LARGE SCALE GENOMIC DNA]</scope>
    <source>
        <strain evidence="14 15">DSM 25894</strain>
    </source>
</reference>
<dbReference type="AlphaFoldDB" id="A0A4R3MWV2"/>
<evidence type="ECO:0000256" key="5">
    <source>
        <dbReference type="ARBA" id="ARBA00022670"/>
    </source>
</evidence>
<evidence type="ECO:0000256" key="10">
    <source>
        <dbReference type="PROSITE-ProRule" id="PRU01240"/>
    </source>
</evidence>
<keyword evidence="15" id="KW-1185">Reference proteome</keyword>
<dbReference type="SUPFAM" id="SSF52743">
    <property type="entry name" value="Subtilisin-like"/>
    <property type="match status" value="1"/>
</dbReference>
<comment type="subcellular location">
    <subcellularLocation>
        <location evidence="2">Secreted</location>
    </subcellularLocation>
</comment>
<keyword evidence="12" id="KW-0732">Signal</keyword>
<dbReference type="EMBL" id="SMAN01000015">
    <property type="protein sequence ID" value="TCT19971.1"/>
    <property type="molecule type" value="Genomic_DNA"/>
</dbReference>
<dbReference type="GO" id="GO:0005576">
    <property type="term" value="C:extracellular region"/>
    <property type="evidence" value="ECO:0007669"/>
    <property type="project" value="UniProtKB-SubCell"/>
</dbReference>
<gene>
    <name evidence="14" type="ORF">EDD68_11521</name>
</gene>
<feature type="domain" description="Peptidase S8/S53" evidence="13">
    <location>
        <begin position="143"/>
        <end position="489"/>
    </location>
</feature>
<dbReference type="InterPro" id="IPR050131">
    <property type="entry name" value="Peptidase_S8_subtilisin-like"/>
</dbReference>
<dbReference type="GO" id="GO:0004252">
    <property type="term" value="F:serine-type endopeptidase activity"/>
    <property type="evidence" value="ECO:0007669"/>
    <property type="project" value="UniProtKB-UniRule"/>
</dbReference>
<proteinExistence type="inferred from homology"/>
<protein>
    <submittedName>
        <fullName evidence="14">Subtilase family protein</fullName>
    </submittedName>
</protein>
<dbReference type="PRINTS" id="PR00723">
    <property type="entry name" value="SUBTILISIN"/>
</dbReference>
<evidence type="ECO:0000256" key="8">
    <source>
        <dbReference type="ARBA" id="ARBA00022837"/>
    </source>
</evidence>